<dbReference type="AlphaFoldDB" id="A0A067BL69"/>
<dbReference type="GO" id="GO:0005783">
    <property type="term" value="C:endoplasmic reticulum"/>
    <property type="evidence" value="ECO:0007669"/>
    <property type="project" value="TreeGrafter"/>
</dbReference>
<feature type="transmembrane region" description="Helical" evidence="7">
    <location>
        <begin position="324"/>
        <end position="345"/>
    </location>
</feature>
<dbReference type="PANTHER" id="PTHR10926:SF0">
    <property type="entry name" value="CDC50, ISOFORM A"/>
    <property type="match status" value="1"/>
</dbReference>
<dbReference type="PANTHER" id="PTHR10926">
    <property type="entry name" value="CELL CYCLE CONTROL PROTEIN 50"/>
    <property type="match status" value="1"/>
</dbReference>
<dbReference type="PIRSF" id="PIRSF015840">
    <property type="entry name" value="DUF284_TM_euk"/>
    <property type="match status" value="1"/>
</dbReference>
<comment type="subcellular location">
    <subcellularLocation>
        <location evidence="1">Membrane</location>
        <topology evidence="1">Multi-pass membrane protein</topology>
    </subcellularLocation>
</comment>
<dbReference type="RefSeq" id="XP_012211813.1">
    <property type="nucleotide sequence ID" value="XM_012356423.1"/>
</dbReference>
<organism evidence="8 9">
    <name type="scientific">Saprolegnia parasitica (strain CBS 223.65)</name>
    <dbReference type="NCBI Taxonomy" id="695850"/>
    <lineage>
        <taxon>Eukaryota</taxon>
        <taxon>Sar</taxon>
        <taxon>Stramenopiles</taxon>
        <taxon>Oomycota</taxon>
        <taxon>Saprolegniomycetes</taxon>
        <taxon>Saprolegniales</taxon>
        <taxon>Saprolegniaceae</taxon>
        <taxon>Saprolegnia</taxon>
    </lineage>
</organism>
<evidence type="ECO:0000313" key="9">
    <source>
        <dbReference type="Proteomes" id="UP000030745"/>
    </source>
</evidence>
<dbReference type="GO" id="GO:0005794">
    <property type="term" value="C:Golgi apparatus"/>
    <property type="evidence" value="ECO:0007669"/>
    <property type="project" value="TreeGrafter"/>
</dbReference>
<evidence type="ECO:0000256" key="7">
    <source>
        <dbReference type="SAM" id="Phobius"/>
    </source>
</evidence>
<evidence type="ECO:0008006" key="10">
    <source>
        <dbReference type="Google" id="ProtNLM"/>
    </source>
</evidence>
<dbReference type="OrthoDB" id="340608at2759"/>
<keyword evidence="3 7" id="KW-0812">Transmembrane</keyword>
<evidence type="ECO:0000313" key="8">
    <source>
        <dbReference type="EMBL" id="KDO17480.1"/>
    </source>
</evidence>
<evidence type="ECO:0000256" key="1">
    <source>
        <dbReference type="ARBA" id="ARBA00004141"/>
    </source>
</evidence>
<dbReference type="OMA" id="IPWSMFN"/>
<dbReference type="Proteomes" id="UP000030745">
    <property type="component" value="Unassembled WGS sequence"/>
</dbReference>
<evidence type="ECO:0000256" key="3">
    <source>
        <dbReference type="ARBA" id="ARBA00022692"/>
    </source>
</evidence>
<sequence>MSNTDAEHSKRPDDTPFKQQRLKAWQPILTPNWVIGTFFVVGLIFIPIGVFLFEENKNIVEMSLQYDGVNMRAPSAADGVALQNFTLQEDMKAPIMVYYQLDNFYQNHRRYVSSRSDAQLRGEKAELPISTCTGSPGITSLKYNSTEDLAPGATAAYYRFNPCGLIANSLFNGTHTSSYLGQTDTYNGKEVVNLMDQSGLAWQSDIETKFQNPTTLDSEDMMLWQNPKYRFVIPARTGQERILNVTGWTTAAPLYGVETERFIVWMRTAGLPNFRKLYGKINTDLPKGTVLRFLVSSNFAVTPFEGKKSLVISTLSWYGGRNPFLGVAYMVIGSICIVLSLIFFAKHKMTPRKLGDTNYLVWKAKN</sequence>
<dbReference type="KEGG" id="spar:SPRG_22385"/>
<dbReference type="STRING" id="695850.A0A067BL69"/>
<dbReference type="GeneID" id="24142768"/>
<proteinExistence type="inferred from homology"/>
<reference evidence="8 9" key="1">
    <citation type="journal article" date="2013" name="PLoS Genet.">
        <title>Distinctive expansion of potential virulence genes in the genome of the oomycete fish pathogen Saprolegnia parasitica.</title>
        <authorList>
            <person name="Jiang R.H."/>
            <person name="de Bruijn I."/>
            <person name="Haas B.J."/>
            <person name="Belmonte R."/>
            <person name="Lobach L."/>
            <person name="Christie J."/>
            <person name="van den Ackerveken G."/>
            <person name="Bottin A."/>
            <person name="Bulone V."/>
            <person name="Diaz-Moreno S.M."/>
            <person name="Dumas B."/>
            <person name="Fan L."/>
            <person name="Gaulin E."/>
            <person name="Govers F."/>
            <person name="Grenville-Briggs L.J."/>
            <person name="Horner N.R."/>
            <person name="Levin J.Z."/>
            <person name="Mammella M."/>
            <person name="Meijer H.J."/>
            <person name="Morris P."/>
            <person name="Nusbaum C."/>
            <person name="Oome S."/>
            <person name="Phillips A.J."/>
            <person name="van Rooyen D."/>
            <person name="Rzeszutek E."/>
            <person name="Saraiva M."/>
            <person name="Secombes C.J."/>
            <person name="Seidl M.F."/>
            <person name="Snel B."/>
            <person name="Stassen J.H."/>
            <person name="Sykes S."/>
            <person name="Tripathy S."/>
            <person name="van den Berg H."/>
            <person name="Vega-Arreguin J.C."/>
            <person name="Wawra S."/>
            <person name="Young S.K."/>
            <person name="Zeng Q."/>
            <person name="Dieguez-Uribeondo J."/>
            <person name="Russ C."/>
            <person name="Tyler B.M."/>
            <person name="van West P."/>
        </authorList>
    </citation>
    <scope>NUCLEOTIDE SEQUENCE [LARGE SCALE GENOMIC DNA]</scope>
    <source>
        <strain evidence="8 9">CBS 223.65</strain>
    </source>
</reference>
<accession>A0A067BL69</accession>
<evidence type="ECO:0000256" key="4">
    <source>
        <dbReference type="ARBA" id="ARBA00022989"/>
    </source>
</evidence>
<keyword evidence="4 7" id="KW-1133">Transmembrane helix</keyword>
<comment type="similarity">
    <text evidence="2 6">Belongs to the CDC50/LEM3 family.</text>
</comment>
<dbReference type="GO" id="GO:0005886">
    <property type="term" value="C:plasma membrane"/>
    <property type="evidence" value="ECO:0007669"/>
    <property type="project" value="TreeGrafter"/>
</dbReference>
<dbReference type="VEuPathDB" id="FungiDB:SPRG_22385"/>
<evidence type="ECO:0000256" key="5">
    <source>
        <dbReference type="ARBA" id="ARBA00023136"/>
    </source>
</evidence>
<feature type="transmembrane region" description="Helical" evidence="7">
    <location>
        <begin position="33"/>
        <end position="53"/>
    </location>
</feature>
<keyword evidence="5 6" id="KW-0472">Membrane</keyword>
<dbReference type="Pfam" id="PF03381">
    <property type="entry name" value="CDC50"/>
    <property type="match status" value="1"/>
</dbReference>
<dbReference type="EMBL" id="KK583649">
    <property type="protein sequence ID" value="KDO17480.1"/>
    <property type="molecule type" value="Genomic_DNA"/>
</dbReference>
<evidence type="ECO:0000256" key="6">
    <source>
        <dbReference type="PIRNR" id="PIRNR015840"/>
    </source>
</evidence>
<gene>
    <name evidence="8" type="ORF">SPRG_22385</name>
</gene>
<evidence type="ECO:0000256" key="2">
    <source>
        <dbReference type="ARBA" id="ARBA00009457"/>
    </source>
</evidence>
<protein>
    <recommendedName>
        <fullName evidence="10">ALA-interacting subunit</fullName>
    </recommendedName>
</protein>
<name>A0A067BL69_SAPPC</name>
<keyword evidence="9" id="KW-1185">Reference proteome</keyword>
<dbReference type="InterPro" id="IPR005045">
    <property type="entry name" value="CDC50/LEM3_fam"/>
</dbReference>